<dbReference type="Pfam" id="PF08241">
    <property type="entry name" value="Methyltransf_11"/>
    <property type="match status" value="1"/>
</dbReference>
<proteinExistence type="predicted"/>
<dbReference type="PANTHER" id="PTHR45036:SF1">
    <property type="entry name" value="METHYLTRANSFERASE LIKE 7A"/>
    <property type="match status" value="1"/>
</dbReference>
<organism evidence="2 3">
    <name type="scientific">Methanosphaerula palustris (strain ATCC BAA-1556 / DSM 19958 / E1-9c)</name>
    <dbReference type="NCBI Taxonomy" id="521011"/>
    <lineage>
        <taxon>Archaea</taxon>
        <taxon>Methanobacteriati</taxon>
        <taxon>Methanobacteriota</taxon>
        <taxon>Stenosarchaea group</taxon>
        <taxon>Methanomicrobia</taxon>
        <taxon>Methanomicrobiales</taxon>
        <taxon>Methanoregulaceae</taxon>
        <taxon>Methanosphaerula</taxon>
    </lineage>
</organism>
<dbReference type="EMBL" id="CP001338">
    <property type="protein sequence ID" value="ACL17477.1"/>
    <property type="molecule type" value="Genomic_DNA"/>
</dbReference>
<dbReference type="HOGENOM" id="CLU_1100974_0_0_2"/>
<dbReference type="GO" id="GO:0032259">
    <property type="term" value="P:methylation"/>
    <property type="evidence" value="ECO:0007669"/>
    <property type="project" value="UniProtKB-KW"/>
</dbReference>
<dbReference type="Proteomes" id="UP000002457">
    <property type="component" value="Chromosome"/>
</dbReference>
<dbReference type="AlphaFoldDB" id="B8GDX6"/>
<dbReference type="GO" id="GO:0008757">
    <property type="term" value="F:S-adenosylmethionine-dependent methyltransferase activity"/>
    <property type="evidence" value="ECO:0007669"/>
    <property type="project" value="InterPro"/>
</dbReference>
<gene>
    <name evidence="2" type="ordered locus">Mpal_2181</name>
</gene>
<accession>B8GDX6</accession>
<feature type="domain" description="Methyltransferase type 11" evidence="1">
    <location>
        <begin position="130"/>
        <end position="183"/>
    </location>
</feature>
<sequence>MPEERATIIDISQERWKTAQKFELEFAQNTIGSDDDWNLWWMEKYSNYSFLEGKEFQNVLEVGCGPHTNVRYILPKITVGKIWLEDPLIQYYITHYLNQCPSTTDMIKSLIKKPSKRVNFCLELFSNLSYSVDLSSAKLEDLPYKDSQMDLVICINVLDHVNNYDSCMSEMSRVLKSGGILILGQDLTNAEDLVNCPEVVSDIGHPIKVDHTILDDTLSRSFETLTRKVLPREEGRNPEAHYSTYLGVFQKK</sequence>
<keyword evidence="2" id="KW-0808">Transferase</keyword>
<dbReference type="STRING" id="521011.Mpal_2181"/>
<dbReference type="GeneID" id="7270266"/>
<dbReference type="InterPro" id="IPR029063">
    <property type="entry name" value="SAM-dependent_MTases_sf"/>
</dbReference>
<dbReference type="SUPFAM" id="SSF53335">
    <property type="entry name" value="S-adenosyl-L-methionine-dependent methyltransferases"/>
    <property type="match status" value="1"/>
</dbReference>
<evidence type="ECO:0000259" key="1">
    <source>
        <dbReference type="Pfam" id="PF08241"/>
    </source>
</evidence>
<dbReference type="eggNOG" id="arCOG01789">
    <property type="taxonomic scope" value="Archaea"/>
</dbReference>
<reference evidence="2 3" key="1">
    <citation type="journal article" date="2015" name="Genome Announc.">
        <title>Complete Genome Sequence of Methanosphaerula palustris E1-9CT, a Hydrogenotrophic Methanogen Isolated from a Minerotrophic Fen Peatland.</title>
        <authorList>
            <person name="Cadillo-Quiroz H."/>
            <person name="Browne P."/>
            <person name="Kyrpides N."/>
            <person name="Woyke T."/>
            <person name="Goodwin L."/>
            <person name="Detter C."/>
            <person name="Yavitt J.B."/>
            <person name="Zinder S.H."/>
        </authorList>
    </citation>
    <scope>NUCLEOTIDE SEQUENCE [LARGE SCALE GENOMIC DNA]</scope>
    <source>
        <strain evidence="3">ATCC BAA-1556 / DSM 19958 / E1-9c</strain>
    </source>
</reference>
<dbReference type="InterPro" id="IPR052356">
    <property type="entry name" value="Thiol_S-MT"/>
</dbReference>
<keyword evidence="3" id="KW-1185">Reference proteome</keyword>
<name>B8GDX6_METPE</name>
<dbReference type="OrthoDB" id="147504at2157"/>
<evidence type="ECO:0000313" key="3">
    <source>
        <dbReference type="Proteomes" id="UP000002457"/>
    </source>
</evidence>
<keyword evidence="2" id="KW-0489">Methyltransferase</keyword>
<dbReference type="InterPro" id="IPR013216">
    <property type="entry name" value="Methyltransf_11"/>
</dbReference>
<dbReference type="KEGG" id="mpl:Mpal_2181"/>
<dbReference type="RefSeq" id="WP_012618796.1">
    <property type="nucleotide sequence ID" value="NC_011832.1"/>
</dbReference>
<dbReference type="Gene3D" id="3.40.50.150">
    <property type="entry name" value="Vaccinia Virus protein VP39"/>
    <property type="match status" value="1"/>
</dbReference>
<dbReference type="PANTHER" id="PTHR45036">
    <property type="entry name" value="METHYLTRANSFERASE LIKE 7B"/>
    <property type="match status" value="1"/>
</dbReference>
<protein>
    <submittedName>
        <fullName evidence="2">Methyltransferase type 11</fullName>
    </submittedName>
</protein>
<evidence type="ECO:0000313" key="2">
    <source>
        <dbReference type="EMBL" id="ACL17477.1"/>
    </source>
</evidence>